<reference evidence="1" key="1">
    <citation type="submission" date="2021-03" db="EMBL/GenBank/DDBJ databases">
        <authorList>
            <person name="Wang G."/>
        </authorList>
    </citation>
    <scope>NUCLEOTIDE SEQUENCE</scope>
    <source>
        <strain evidence="1">KCTC 12899</strain>
    </source>
</reference>
<protein>
    <submittedName>
        <fullName evidence="1">Uncharacterized protein</fullName>
    </submittedName>
</protein>
<dbReference type="Proteomes" id="UP000664417">
    <property type="component" value="Unassembled WGS sequence"/>
</dbReference>
<name>A0A8J7U141_9BACT</name>
<sequence>MLRIMLVPALLTAAAALLLLVHGRQQPPQRVMSAVVIGKGGAADATGPLTQRYGLAAGVIVDERVFKSPGDGVHWLLLDPYGDETLRGSLTDGDPIQHWQTACNHADEGSLLLMYSGGPARPTPVAAIAGWLPEEAGAYALMARKEAGGWIALQEDRAADRQAEIAARPLVFKKPQAAP</sequence>
<gene>
    <name evidence="1" type="ORF">J3U88_04765</name>
</gene>
<dbReference type="AlphaFoldDB" id="A0A8J7U141"/>
<dbReference type="EMBL" id="JAFREP010000003">
    <property type="protein sequence ID" value="MBO1317763.1"/>
    <property type="molecule type" value="Genomic_DNA"/>
</dbReference>
<comment type="caution">
    <text evidence="1">The sequence shown here is derived from an EMBL/GenBank/DDBJ whole genome shotgun (WGS) entry which is preliminary data.</text>
</comment>
<evidence type="ECO:0000313" key="2">
    <source>
        <dbReference type="Proteomes" id="UP000664417"/>
    </source>
</evidence>
<organism evidence="1 2">
    <name type="scientific">Acanthopleuribacter pedis</name>
    <dbReference type="NCBI Taxonomy" id="442870"/>
    <lineage>
        <taxon>Bacteria</taxon>
        <taxon>Pseudomonadati</taxon>
        <taxon>Acidobacteriota</taxon>
        <taxon>Holophagae</taxon>
        <taxon>Acanthopleuribacterales</taxon>
        <taxon>Acanthopleuribacteraceae</taxon>
        <taxon>Acanthopleuribacter</taxon>
    </lineage>
</organism>
<accession>A0A8J7U141</accession>
<evidence type="ECO:0000313" key="1">
    <source>
        <dbReference type="EMBL" id="MBO1317763.1"/>
    </source>
</evidence>
<keyword evidence="2" id="KW-1185">Reference proteome</keyword>
<dbReference type="RefSeq" id="WP_207857197.1">
    <property type="nucleotide sequence ID" value="NZ_JAFREP010000003.1"/>
</dbReference>
<proteinExistence type="predicted"/>